<dbReference type="InterPro" id="IPR002893">
    <property type="entry name" value="Znf_MYND"/>
</dbReference>
<dbReference type="Pfam" id="PF01753">
    <property type="entry name" value="zf-MYND"/>
    <property type="match status" value="1"/>
</dbReference>
<evidence type="ECO:0000256" key="1">
    <source>
        <dbReference type="ARBA" id="ARBA00022723"/>
    </source>
</evidence>
<proteinExistence type="predicted"/>
<feature type="domain" description="MYND-type" evidence="5">
    <location>
        <begin position="4"/>
        <end position="40"/>
    </location>
</feature>
<name>A0AAD3CLB5_9STRA</name>
<dbReference type="Proteomes" id="UP001054902">
    <property type="component" value="Unassembled WGS sequence"/>
</dbReference>
<reference evidence="6 7" key="1">
    <citation type="journal article" date="2021" name="Sci. Rep.">
        <title>The genome of the diatom Chaetoceros tenuissimus carries an ancient integrated fragment of an extant virus.</title>
        <authorList>
            <person name="Hongo Y."/>
            <person name="Kimura K."/>
            <person name="Takaki Y."/>
            <person name="Yoshida Y."/>
            <person name="Baba S."/>
            <person name="Kobayashi G."/>
            <person name="Nagasaki K."/>
            <person name="Hano T."/>
            <person name="Tomaru Y."/>
        </authorList>
    </citation>
    <scope>NUCLEOTIDE SEQUENCE [LARGE SCALE GENOMIC DNA]</scope>
    <source>
        <strain evidence="6 7">NIES-3715</strain>
    </source>
</reference>
<comment type="caution">
    <text evidence="6">The sequence shown here is derived from an EMBL/GenBank/DDBJ whole genome shotgun (WGS) entry which is preliminary data.</text>
</comment>
<accession>A0AAD3CLB5</accession>
<dbReference type="PROSITE" id="PS50865">
    <property type="entry name" value="ZF_MYND_2"/>
    <property type="match status" value="1"/>
</dbReference>
<evidence type="ECO:0000313" key="7">
    <source>
        <dbReference type="Proteomes" id="UP001054902"/>
    </source>
</evidence>
<sequence length="392" mass="44756">MDLCAICKKDAPKNCGRCKRRYYCSVACQKKDWKTHSKECFAPDAKCTRCLQTIPFPPGKCLIEHPEHLLEDRGSSFGAGLSTQSYGCLACMRTFTRTASLGTGCNPRQSDFNITSGPKYCYEGHHTVKPLKTDDQQRFYDDMVTLACSGQELQSKINALDGNEKIRFLVIKADGSYFDEDSKPRLNVRMPNLEELKCIDVDVGQLVLTEETTPKLKKLWMQNPSQSDEPDFVIKCPELREIGLFYWGPGDDEWVHNMLQYATKLEEFDSYKFRCGHLVFASNNLKSIRLHRAELLQRLDIWAPRLEDLNVQAAYDLEEIHFMESHSLAAELPAGFHHDAELHVNSTNVSLGRQAKAAISAHPRFHGTLEQDDDDFFGSPMEQMFMNMRNMM</sequence>
<evidence type="ECO:0000259" key="5">
    <source>
        <dbReference type="PROSITE" id="PS50865"/>
    </source>
</evidence>
<dbReference type="SUPFAM" id="SSF144232">
    <property type="entry name" value="HIT/MYND zinc finger-like"/>
    <property type="match status" value="1"/>
</dbReference>
<keyword evidence="7" id="KW-1185">Reference proteome</keyword>
<keyword evidence="3" id="KW-0862">Zinc</keyword>
<dbReference type="PROSITE" id="PS01360">
    <property type="entry name" value="ZF_MYND_1"/>
    <property type="match status" value="1"/>
</dbReference>
<dbReference type="EMBL" id="BLLK01000022">
    <property type="protein sequence ID" value="GFH46986.1"/>
    <property type="molecule type" value="Genomic_DNA"/>
</dbReference>
<dbReference type="GO" id="GO:0008270">
    <property type="term" value="F:zinc ion binding"/>
    <property type="evidence" value="ECO:0007669"/>
    <property type="project" value="UniProtKB-KW"/>
</dbReference>
<evidence type="ECO:0000256" key="2">
    <source>
        <dbReference type="ARBA" id="ARBA00022771"/>
    </source>
</evidence>
<organism evidence="6 7">
    <name type="scientific">Chaetoceros tenuissimus</name>
    <dbReference type="NCBI Taxonomy" id="426638"/>
    <lineage>
        <taxon>Eukaryota</taxon>
        <taxon>Sar</taxon>
        <taxon>Stramenopiles</taxon>
        <taxon>Ochrophyta</taxon>
        <taxon>Bacillariophyta</taxon>
        <taxon>Coscinodiscophyceae</taxon>
        <taxon>Chaetocerotophycidae</taxon>
        <taxon>Chaetocerotales</taxon>
        <taxon>Chaetocerotaceae</taxon>
        <taxon>Chaetoceros</taxon>
    </lineage>
</organism>
<evidence type="ECO:0000313" key="6">
    <source>
        <dbReference type="EMBL" id="GFH46986.1"/>
    </source>
</evidence>
<keyword evidence="2 4" id="KW-0863">Zinc-finger</keyword>
<dbReference type="Gene3D" id="6.10.140.2220">
    <property type="match status" value="1"/>
</dbReference>
<evidence type="ECO:0000256" key="4">
    <source>
        <dbReference type="PROSITE-ProRule" id="PRU00134"/>
    </source>
</evidence>
<keyword evidence="1" id="KW-0479">Metal-binding</keyword>
<protein>
    <recommendedName>
        <fullName evidence="5">MYND-type domain-containing protein</fullName>
    </recommendedName>
</protein>
<dbReference type="AlphaFoldDB" id="A0AAD3CLB5"/>
<evidence type="ECO:0000256" key="3">
    <source>
        <dbReference type="ARBA" id="ARBA00022833"/>
    </source>
</evidence>
<gene>
    <name evidence="6" type="ORF">CTEN210_03461</name>
</gene>